<sequence>MLHAQWLEFYNRRLVLCSRKRFRRVLDIGTGTGIWAIDFADEHPEACVIGVDISRIQPGWVPPNCEFQVDNLELGWTWSQPFDLIHARMLSGCFRNPGSIFKQAYDLEPGGHFEIKDVLLMPRCDDETLKHDSPLLLWASLLARAANNMGRPINLASRYQRMLVEAGFTEVHVVEGRWPTNRWAKDRKPRLFGLWSELTLGRELETISMALLTHGLHWEPEAVLVLCAFVRQEFLNPEVHAYFPVFTAFGMKPLRSPRGTSIAACDMDSVL</sequence>
<evidence type="ECO:0000313" key="3">
    <source>
        <dbReference type="Proteomes" id="UP001305647"/>
    </source>
</evidence>
<dbReference type="InterPro" id="IPR029063">
    <property type="entry name" value="SAM-dependent_MTases_sf"/>
</dbReference>
<organism evidence="2 3">
    <name type="scientific">Parathielavia hyrcaniae</name>
    <dbReference type="NCBI Taxonomy" id="113614"/>
    <lineage>
        <taxon>Eukaryota</taxon>
        <taxon>Fungi</taxon>
        <taxon>Dikarya</taxon>
        <taxon>Ascomycota</taxon>
        <taxon>Pezizomycotina</taxon>
        <taxon>Sordariomycetes</taxon>
        <taxon>Sordariomycetidae</taxon>
        <taxon>Sordariales</taxon>
        <taxon>Chaetomiaceae</taxon>
        <taxon>Parathielavia</taxon>
    </lineage>
</organism>
<proteinExistence type="inferred from homology"/>
<reference evidence="2" key="2">
    <citation type="submission" date="2023-05" db="EMBL/GenBank/DDBJ databases">
        <authorList>
            <consortium name="Lawrence Berkeley National Laboratory"/>
            <person name="Steindorff A."/>
            <person name="Hensen N."/>
            <person name="Bonometti L."/>
            <person name="Westerberg I."/>
            <person name="Brannstrom I.O."/>
            <person name="Guillou S."/>
            <person name="Cros-Aarteil S."/>
            <person name="Calhoun S."/>
            <person name="Haridas S."/>
            <person name="Kuo A."/>
            <person name="Mondo S."/>
            <person name="Pangilinan J."/>
            <person name="Riley R."/>
            <person name="Labutti K."/>
            <person name="Andreopoulos B."/>
            <person name="Lipzen A."/>
            <person name="Chen C."/>
            <person name="Yanf M."/>
            <person name="Daum C."/>
            <person name="Ng V."/>
            <person name="Clum A."/>
            <person name="Ohm R."/>
            <person name="Martin F."/>
            <person name="Silar P."/>
            <person name="Natvig D."/>
            <person name="Lalanne C."/>
            <person name="Gautier V."/>
            <person name="Ament-Velasquez S.L."/>
            <person name="Kruys A."/>
            <person name="Hutchinson M.I."/>
            <person name="Powell A.J."/>
            <person name="Barry K."/>
            <person name="Miller A.N."/>
            <person name="Grigoriev I.V."/>
            <person name="Debuchy R."/>
            <person name="Gladieux P."/>
            <person name="Thoren M.H."/>
            <person name="Johannesson H."/>
        </authorList>
    </citation>
    <scope>NUCLEOTIDE SEQUENCE</scope>
    <source>
        <strain evidence="2">CBS 757.83</strain>
    </source>
</reference>
<dbReference type="CDD" id="cd02440">
    <property type="entry name" value="AdoMet_MTases"/>
    <property type="match status" value="1"/>
</dbReference>
<name>A0AAN6SYR1_9PEZI</name>
<dbReference type="PANTHER" id="PTHR43591:SF31">
    <property type="entry name" value="LAEA-LIKE, PUTATIVE (AFU_ORTHOLOGUE AFUA_8G01930)-RELATED"/>
    <property type="match status" value="1"/>
</dbReference>
<comment type="similarity">
    <text evidence="1">Belongs to the methyltransferase superfamily. LaeA methyltransferase family.</text>
</comment>
<gene>
    <name evidence="2" type="ORF">N658DRAFT_433376</name>
</gene>
<reference evidence="2" key="1">
    <citation type="journal article" date="2023" name="Mol. Phylogenet. Evol.">
        <title>Genome-scale phylogeny and comparative genomics of the fungal order Sordariales.</title>
        <authorList>
            <person name="Hensen N."/>
            <person name="Bonometti L."/>
            <person name="Westerberg I."/>
            <person name="Brannstrom I.O."/>
            <person name="Guillou S."/>
            <person name="Cros-Aarteil S."/>
            <person name="Calhoun S."/>
            <person name="Haridas S."/>
            <person name="Kuo A."/>
            <person name="Mondo S."/>
            <person name="Pangilinan J."/>
            <person name="Riley R."/>
            <person name="LaButti K."/>
            <person name="Andreopoulos B."/>
            <person name="Lipzen A."/>
            <person name="Chen C."/>
            <person name="Yan M."/>
            <person name="Daum C."/>
            <person name="Ng V."/>
            <person name="Clum A."/>
            <person name="Steindorff A."/>
            <person name="Ohm R.A."/>
            <person name="Martin F."/>
            <person name="Silar P."/>
            <person name="Natvig D.O."/>
            <person name="Lalanne C."/>
            <person name="Gautier V."/>
            <person name="Ament-Velasquez S.L."/>
            <person name="Kruys A."/>
            <person name="Hutchinson M.I."/>
            <person name="Powell A.J."/>
            <person name="Barry K."/>
            <person name="Miller A.N."/>
            <person name="Grigoriev I.V."/>
            <person name="Debuchy R."/>
            <person name="Gladieux P."/>
            <person name="Hiltunen Thoren M."/>
            <person name="Johannesson H."/>
        </authorList>
    </citation>
    <scope>NUCLEOTIDE SEQUENCE</scope>
    <source>
        <strain evidence="2">CBS 757.83</strain>
    </source>
</reference>
<evidence type="ECO:0000256" key="1">
    <source>
        <dbReference type="ARBA" id="ARBA00038158"/>
    </source>
</evidence>
<dbReference type="PANTHER" id="PTHR43591">
    <property type="entry name" value="METHYLTRANSFERASE"/>
    <property type="match status" value="1"/>
</dbReference>
<protein>
    <submittedName>
        <fullName evidence="2">S-adenosyl-L-methionine-dependent methyltransferase</fullName>
    </submittedName>
</protein>
<keyword evidence="2" id="KW-0808">Transferase</keyword>
<dbReference type="EMBL" id="MU863668">
    <property type="protein sequence ID" value="KAK4097767.1"/>
    <property type="molecule type" value="Genomic_DNA"/>
</dbReference>
<keyword evidence="2" id="KW-0489">Methyltransferase</keyword>
<dbReference type="GO" id="GO:0032259">
    <property type="term" value="P:methylation"/>
    <property type="evidence" value="ECO:0007669"/>
    <property type="project" value="UniProtKB-KW"/>
</dbReference>
<dbReference type="AlphaFoldDB" id="A0AAN6SYR1"/>
<dbReference type="SUPFAM" id="SSF53335">
    <property type="entry name" value="S-adenosyl-L-methionine-dependent methyltransferases"/>
    <property type="match status" value="1"/>
</dbReference>
<dbReference type="Pfam" id="PF13489">
    <property type="entry name" value="Methyltransf_23"/>
    <property type="match status" value="1"/>
</dbReference>
<evidence type="ECO:0000313" key="2">
    <source>
        <dbReference type="EMBL" id="KAK4097767.1"/>
    </source>
</evidence>
<dbReference type="GO" id="GO:0008168">
    <property type="term" value="F:methyltransferase activity"/>
    <property type="evidence" value="ECO:0007669"/>
    <property type="project" value="UniProtKB-KW"/>
</dbReference>
<dbReference type="Gene3D" id="3.40.50.150">
    <property type="entry name" value="Vaccinia Virus protein VP39"/>
    <property type="match status" value="1"/>
</dbReference>
<accession>A0AAN6SYR1</accession>
<comment type="caution">
    <text evidence="2">The sequence shown here is derived from an EMBL/GenBank/DDBJ whole genome shotgun (WGS) entry which is preliminary data.</text>
</comment>
<dbReference type="Proteomes" id="UP001305647">
    <property type="component" value="Unassembled WGS sequence"/>
</dbReference>
<keyword evidence="3" id="KW-1185">Reference proteome</keyword>